<organism evidence="4 5">
    <name type="scientific">Flavivirga aquatica</name>
    <dbReference type="NCBI Taxonomy" id="1849968"/>
    <lineage>
        <taxon>Bacteria</taxon>
        <taxon>Pseudomonadati</taxon>
        <taxon>Bacteroidota</taxon>
        <taxon>Flavobacteriia</taxon>
        <taxon>Flavobacteriales</taxon>
        <taxon>Flavobacteriaceae</taxon>
        <taxon>Flavivirga</taxon>
    </lineage>
</organism>
<feature type="signal peptide" evidence="2">
    <location>
        <begin position="1"/>
        <end position="25"/>
    </location>
</feature>
<dbReference type="OrthoDB" id="626902at2"/>
<dbReference type="NCBIfam" id="TIGR04183">
    <property type="entry name" value="Por_Secre_tail"/>
    <property type="match status" value="1"/>
</dbReference>
<evidence type="ECO:0000313" key="4">
    <source>
        <dbReference type="EMBL" id="OEK07969.1"/>
    </source>
</evidence>
<dbReference type="EMBL" id="MDJD01000043">
    <property type="protein sequence ID" value="OEK07969.1"/>
    <property type="molecule type" value="Genomic_DNA"/>
</dbReference>
<gene>
    <name evidence="4" type="ORF">A8C32_16030</name>
</gene>
<evidence type="ECO:0000259" key="3">
    <source>
        <dbReference type="Pfam" id="PF18962"/>
    </source>
</evidence>
<sequence>MKKTLHKILLSLLAIIAFSSNQLIAQPSYTFTADVESWTGGAQVNIAQAAETGTDGVLNATPSGNMQFPRLDRMVSIDASIINNLKIVLKNTGGAEMLRLRVASPENPGGGQNNWITIADISSNDTDFKTYIVNDISAAITTTPPNEWTGTVTNLQFQFKNGTDTSIGADPILIDEISFSGTPFTLSLNDVTKDDASVSVLPNPVRDELTIKVPTAVSKIEIYNILGQKALTKIDSDFLNVSSLSRGIYIAKIFQGNKISTKRFVKN</sequence>
<dbReference type="Pfam" id="PF18962">
    <property type="entry name" value="Por_Secre_tail"/>
    <property type="match status" value="1"/>
</dbReference>
<evidence type="ECO:0000256" key="2">
    <source>
        <dbReference type="SAM" id="SignalP"/>
    </source>
</evidence>
<keyword evidence="5" id="KW-1185">Reference proteome</keyword>
<accession>A0A1E5T9B2</accession>
<dbReference type="Proteomes" id="UP000095713">
    <property type="component" value="Unassembled WGS sequence"/>
</dbReference>
<dbReference type="AlphaFoldDB" id="A0A1E5T9B2"/>
<name>A0A1E5T9B2_9FLAO</name>
<dbReference type="RefSeq" id="WP_069830427.1">
    <property type="nucleotide sequence ID" value="NZ_MDJD01000043.1"/>
</dbReference>
<feature type="domain" description="Secretion system C-terminal sorting" evidence="3">
    <location>
        <begin position="201"/>
        <end position="265"/>
    </location>
</feature>
<dbReference type="InterPro" id="IPR026444">
    <property type="entry name" value="Secre_tail"/>
</dbReference>
<evidence type="ECO:0000313" key="5">
    <source>
        <dbReference type="Proteomes" id="UP000095713"/>
    </source>
</evidence>
<evidence type="ECO:0000256" key="1">
    <source>
        <dbReference type="ARBA" id="ARBA00022729"/>
    </source>
</evidence>
<dbReference type="STRING" id="1849968.A8C32_16030"/>
<comment type="caution">
    <text evidence="4">The sequence shown here is derived from an EMBL/GenBank/DDBJ whole genome shotgun (WGS) entry which is preliminary data.</text>
</comment>
<protein>
    <recommendedName>
        <fullName evidence="3">Secretion system C-terminal sorting domain-containing protein</fullName>
    </recommendedName>
</protein>
<feature type="chain" id="PRO_5009186190" description="Secretion system C-terminal sorting domain-containing protein" evidence="2">
    <location>
        <begin position="26"/>
        <end position="267"/>
    </location>
</feature>
<keyword evidence="1 2" id="KW-0732">Signal</keyword>
<reference evidence="4 5" key="1">
    <citation type="submission" date="2016-05" db="EMBL/GenBank/DDBJ databases">
        <title>Draft Genome Sequence of Algibacter sp. Strain SK-16 Isolated from the Surface Water of Aburatsubo Inlet.</title>
        <authorList>
            <person name="Wong S.-K."/>
            <person name="Yoshizawa S."/>
            <person name="Nakajima Y."/>
            <person name="Ogura Y."/>
            <person name="Tetsuya H."/>
            <person name="Hamasaki K."/>
        </authorList>
    </citation>
    <scope>NUCLEOTIDE SEQUENCE [LARGE SCALE GENOMIC DNA]</scope>
    <source>
        <strain evidence="4 5">SK-16</strain>
    </source>
</reference>
<proteinExistence type="predicted"/>